<sequence length="875" mass="94459">MRIHSLTIDNFRGIERLTLENLPETGVIVIHGDNEQGKSTILDALHAVLYEKHSGKSRAVKSWRPVGRDVAPRVSLTATVGPVTFTITKNWLKAAKAELHITAPQRESLAGGPAEEKLEEILSRHLDRDLARTLFLRQGDLGAAISAVGISSVTRALDGVSDDGDSGTEDTALSTAVEKEYERYFTPKGAPTRELKEARTVLEQAQAEHQAAATAHADLTGHVDRHDRISARRAAAEADLPSAEAEERELAEKARLAEQAQEKAAGMRRELQLATEALHRAEAAVTRRAELSDAVTEAESVLATHTAGLAEAEERRELETRQLAELGERLEQAQQAEKDSLERLRSARRVHRLVTDAARRTTLRTQLTAVRELNERITQVRAATAGRPVSDADVRAVEDATNDLTLARRLRAQAAARLEFSGPAGATVTVDGEAVPLDATVELTEGTELVIGEITARYRAGHTDSSGGDPVVAAEGVLRDLLDGLDLSDLDAVRAARDNHRRASEDLAGLLRERTTLLAGEDEESLDAELTRLDSALADEEIPDLDAVAAARAVEEAEEAREQAAAEVGRVDRALTPWRERRAENTLTALSVRIEAAEERLRQATAARDAAAADADDATLAQAVESATAARDAVAEQCRAADAEVAAADPELAADLHRGAETRLTSLHDTINQSKQDLAELKGYIHQAQGAAERLDKAASALAAAQHRLDSVNRRAEAVQLLRDTLHRHRAEARARYARPFAEQLTRLARPVFGPDVEFGLSDQLEVTRRSIGTDTVPLADLSGGAKEQLAILTRFAIAQLTALDTGDGQVPVPVIVDDALGSTDPSRLQLMATLFSRLGDTGQVIVLTCVPQRYERVGGRTEYAIEELKSGPVG</sequence>
<feature type="coiled-coil region" evidence="1">
    <location>
        <begin position="547"/>
        <end position="614"/>
    </location>
</feature>
<accession>A0A1X7JM03</accession>
<feature type="domain" description="Rad50/SbcC-type AAA" evidence="2">
    <location>
        <begin position="5"/>
        <end position="61"/>
    </location>
</feature>
<keyword evidence="4" id="KW-1185">Reference proteome</keyword>
<dbReference type="SUPFAM" id="SSF52540">
    <property type="entry name" value="P-loop containing nucleoside triphosphate hydrolases"/>
    <property type="match status" value="1"/>
</dbReference>
<dbReference type="InterPro" id="IPR038729">
    <property type="entry name" value="Rad50/SbcC_AAA"/>
</dbReference>
<proteinExistence type="predicted"/>
<dbReference type="Proteomes" id="UP000193309">
    <property type="component" value="Unassembled WGS sequence"/>
</dbReference>
<gene>
    <name evidence="3" type="ORF">SAMN06295981_1739</name>
</gene>
<name>A0A1X7JM03_9CORY</name>
<keyword evidence="3" id="KW-0540">Nuclease</keyword>
<dbReference type="STRING" id="1610489.SAMN06295981_1739"/>
<protein>
    <submittedName>
        <fullName evidence="3">DNA repair exonuclease SbcCD ATPase subunit</fullName>
    </submittedName>
</protein>
<dbReference type="GO" id="GO:0004527">
    <property type="term" value="F:exonuclease activity"/>
    <property type="evidence" value="ECO:0007669"/>
    <property type="project" value="UniProtKB-KW"/>
</dbReference>
<organism evidence="3 4">
    <name type="scientific">Corynebacterium pollutisoli</name>
    <dbReference type="NCBI Taxonomy" id="1610489"/>
    <lineage>
        <taxon>Bacteria</taxon>
        <taxon>Bacillati</taxon>
        <taxon>Actinomycetota</taxon>
        <taxon>Actinomycetes</taxon>
        <taxon>Mycobacteriales</taxon>
        <taxon>Corynebacteriaceae</taxon>
        <taxon>Corynebacterium</taxon>
    </lineage>
</organism>
<dbReference type="RefSeq" id="WP_085549844.1">
    <property type="nucleotide sequence ID" value="NZ_FXAR01000005.1"/>
</dbReference>
<dbReference type="GO" id="GO:0006302">
    <property type="term" value="P:double-strand break repair"/>
    <property type="evidence" value="ECO:0007669"/>
    <property type="project" value="InterPro"/>
</dbReference>
<keyword evidence="1" id="KW-0175">Coiled coil</keyword>
<reference evidence="4" key="1">
    <citation type="submission" date="2017-04" db="EMBL/GenBank/DDBJ databases">
        <authorList>
            <person name="Varghese N."/>
            <person name="Submissions S."/>
        </authorList>
    </citation>
    <scope>NUCLEOTIDE SEQUENCE [LARGE SCALE GENOMIC DNA]</scope>
    <source>
        <strain evidence="4">VDS</strain>
    </source>
</reference>
<dbReference type="GO" id="GO:0016887">
    <property type="term" value="F:ATP hydrolysis activity"/>
    <property type="evidence" value="ECO:0007669"/>
    <property type="project" value="InterPro"/>
</dbReference>
<keyword evidence="3" id="KW-0378">Hydrolase</keyword>
<dbReference type="PANTHER" id="PTHR41259">
    <property type="entry name" value="DOUBLE-STRAND BREAK REPAIR RAD50 ATPASE, PUTATIVE-RELATED"/>
    <property type="match status" value="1"/>
</dbReference>
<feature type="coiled-coil region" evidence="1">
    <location>
        <begin position="195"/>
        <end position="284"/>
    </location>
</feature>
<keyword evidence="3" id="KW-0269">Exonuclease</keyword>
<feature type="coiled-coil region" evidence="1">
    <location>
        <begin position="309"/>
        <end position="350"/>
    </location>
</feature>
<dbReference type="EMBL" id="FXAR01000005">
    <property type="protein sequence ID" value="SMG28870.1"/>
    <property type="molecule type" value="Genomic_DNA"/>
</dbReference>
<evidence type="ECO:0000256" key="1">
    <source>
        <dbReference type="SAM" id="Coils"/>
    </source>
</evidence>
<dbReference type="Pfam" id="PF13476">
    <property type="entry name" value="AAA_23"/>
    <property type="match status" value="1"/>
</dbReference>
<evidence type="ECO:0000313" key="4">
    <source>
        <dbReference type="Proteomes" id="UP000193309"/>
    </source>
</evidence>
<dbReference type="AlphaFoldDB" id="A0A1X7JM03"/>
<dbReference type="Gene3D" id="3.40.50.300">
    <property type="entry name" value="P-loop containing nucleotide triphosphate hydrolases"/>
    <property type="match status" value="2"/>
</dbReference>
<evidence type="ECO:0000313" key="3">
    <source>
        <dbReference type="EMBL" id="SMG28870.1"/>
    </source>
</evidence>
<feature type="coiled-coil region" evidence="1">
    <location>
        <begin position="695"/>
        <end position="722"/>
    </location>
</feature>
<evidence type="ECO:0000259" key="2">
    <source>
        <dbReference type="Pfam" id="PF13476"/>
    </source>
</evidence>
<dbReference type="InterPro" id="IPR027417">
    <property type="entry name" value="P-loop_NTPase"/>
</dbReference>
<dbReference type="OrthoDB" id="3177877at2"/>
<dbReference type="PANTHER" id="PTHR41259:SF1">
    <property type="entry name" value="DOUBLE-STRAND BREAK REPAIR RAD50 ATPASE, PUTATIVE-RELATED"/>
    <property type="match status" value="1"/>
</dbReference>